<dbReference type="EMBL" id="AP024601">
    <property type="protein sequence ID" value="BCU81365.1"/>
    <property type="molecule type" value="Genomic_DNA"/>
</dbReference>
<keyword evidence="9" id="KW-0406">Ion transport</keyword>
<comment type="catalytic activity">
    <reaction evidence="12">
        <text>L-proline(in) + Na(+)(in) = L-proline(out) + Na(+)(out)</text>
        <dbReference type="Rhea" id="RHEA:28967"/>
        <dbReference type="ChEBI" id="CHEBI:29101"/>
        <dbReference type="ChEBI" id="CHEBI:60039"/>
    </reaction>
</comment>
<evidence type="ECO:0000256" key="13">
    <source>
        <dbReference type="RuleBase" id="RU362091"/>
    </source>
</evidence>
<evidence type="ECO:0000313" key="15">
    <source>
        <dbReference type="EMBL" id="BCU81365.1"/>
    </source>
</evidence>
<comment type="similarity">
    <text evidence="2 13">Belongs to the sodium:solute symporter (SSF) (TC 2.A.21) family.</text>
</comment>
<dbReference type="KEGG" id="pabs:JIR001_11480"/>
<dbReference type="Proteomes" id="UP000677436">
    <property type="component" value="Chromosome"/>
</dbReference>
<feature type="transmembrane region" description="Helical" evidence="14">
    <location>
        <begin position="42"/>
        <end position="62"/>
    </location>
</feature>
<keyword evidence="4" id="KW-1003">Cell membrane</keyword>
<evidence type="ECO:0000256" key="11">
    <source>
        <dbReference type="ARBA" id="ARBA00023201"/>
    </source>
</evidence>
<evidence type="ECO:0000256" key="3">
    <source>
        <dbReference type="ARBA" id="ARBA00022448"/>
    </source>
</evidence>
<dbReference type="PANTHER" id="PTHR48086">
    <property type="entry name" value="SODIUM/PROLINE SYMPORTER-RELATED"/>
    <property type="match status" value="1"/>
</dbReference>
<feature type="transmembrane region" description="Helical" evidence="14">
    <location>
        <begin position="6"/>
        <end position="22"/>
    </location>
</feature>
<dbReference type="GO" id="GO:0006814">
    <property type="term" value="P:sodium ion transport"/>
    <property type="evidence" value="ECO:0007669"/>
    <property type="project" value="UniProtKB-KW"/>
</dbReference>
<evidence type="ECO:0000256" key="4">
    <source>
        <dbReference type="ARBA" id="ARBA00022475"/>
    </source>
</evidence>
<dbReference type="GO" id="GO:0005886">
    <property type="term" value="C:plasma membrane"/>
    <property type="evidence" value="ECO:0007669"/>
    <property type="project" value="UniProtKB-SubCell"/>
</dbReference>
<evidence type="ECO:0000256" key="14">
    <source>
        <dbReference type="SAM" id="Phobius"/>
    </source>
</evidence>
<evidence type="ECO:0000256" key="12">
    <source>
        <dbReference type="ARBA" id="ARBA00033708"/>
    </source>
</evidence>
<sequence>MSGFDWFILIAYFFIMIGIGVWSYRQVGSAEDYFTAGGKMPWWLAGISHHMSGYSAAVFVAYAEVAYNNGFTLYVWWAIPVSLGVFIGAIWIAPRWARLREHYNIGSPMEYLATRYNVSRSS</sequence>
<keyword evidence="6" id="KW-0769">Symport</keyword>
<evidence type="ECO:0000256" key="6">
    <source>
        <dbReference type="ARBA" id="ARBA00022847"/>
    </source>
</evidence>
<keyword evidence="8" id="KW-0915">Sodium</keyword>
<dbReference type="InterPro" id="IPR050277">
    <property type="entry name" value="Sodium:Solute_Symporter"/>
</dbReference>
<dbReference type="PROSITE" id="PS50283">
    <property type="entry name" value="NA_SOLUT_SYMP_3"/>
    <property type="match status" value="1"/>
</dbReference>
<dbReference type="PANTHER" id="PTHR48086:SF3">
    <property type="entry name" value="SODIUM_PROLINE SYMPORTER"/>
    <property type="match status" value="1"/>
</dbReference>
<reference evidence="15" key="2">
    <citation type="journal article" date="2021" name="Microbiol. Resour. Announc.">
        <title>Complete Genome Sequence of Polycladomyces abyssicola JIR-001T, Isolated from Hemipelagic Sediment in Deep Seawater.</title>
        <authorList>
            <person name="Tsubouchi T."/>
            <person name="Kaneko Y."/>
        </authorList>
    </citation>
    <scope>NUCLEOTIDE SEQUENCE</scope>
    <source>
        <strain evidence="15">JIR-001</strain>
    </source>
</reference>
<dbReference type="InterPro" id="IPR001734">
    <property type="entry name" value="Na/solute_symporter"/>
</dbReference>
<keyword evidence="10 14" id="KW-0472">Membrane</keyword>
<evidence type="ECO:0000256" key="5">
    <source>
        <dbReference type="ARBA" id="ARBA00022692"/>
    </source>
</evidence>
<organism evidence="15 16">
    <name type="scientific">Polycladomyces abyssicola</name>
    <dbReference type="NCBI Taxonomy" id="1125966"/>
    <lineage>
        <taxon>Bacteria</taxon>
        <taxon>Bacillati</taxon>
        <taxon>Bacillota</taxon>
        <taxon>Bacilli</taxon>
        <taxon>Bacillales</taxon>
        <taxon>Thermoactinomycetaceae</taxon>
        <taxon>Polycladomyces</taxon>
    </lineage>
</organism>
<evidence type="ECO:0000313" key="16">
    <source>
        <dbReference type="Proteomes" id="UP000677436"/>
    </source>
</evidence>
<keyword evidence="16" id="KW-1185">Reference proteome</keyword>
<keyword evidence="3" id="KW-0813">Transport</keyword>
<keyword evidence="11" id="KW-0739">Sodium transport</keyword>
<proteinExistence type="inferred from homology"/>
<protein>
    <recommendedName>
        <fullName evidence="17">Na+:solute symporter</fullName>
    </recommendedName>
</protein>
<feature type="transmembrane region" description="Helical" evidence="14">
    <location>
        <begin position="74"/>
        <end position="93"/>
    </location>
</feature>
<evidence type="ECO:0008006" key="17">
    <source>
        <dbReference type="Google" id="ProtNLM"/>
    </source>
</evidence>
<evidence type="ECO:0000256" key="7">
    <source>
        <dbReference type="ARBA" id="ARBA00022989"/>
    </source>
</evidence>
<dbReference type="GO" id="GO:0015293">
    <property type="term" value="F:symporter activity"/>
    <property type="evidence" value="ECO:0007669"/>
    <property type="project" value="UniProtKB-KW"/>
</dbReference>
<gene>
    <name evidence="15" type="ORF">JIR001_11480</name>
</gene>
<evidence type="ECO:0000256" key="1">
    <source>
        <dbReference type="ARBA" id="ARBA00004651"/>
    </source>
</evidence>
<name>A0A8D5UDY6_9BACL</name>
<accession>A0A8D5UDY6</accession>
<dbReference type="AlphaFoldDB" id="A0A8D5UDY6"/>
<keyword evidence="7 14" id="KW-1133">Transmembrane helix</keyword>
<keyword evidence="5 14" id="KW-0812">Transmembrane</keyword>
<comment type="subcellular location">
    <subcellularLocation>
        <location evidence="1">Cell membrane</location>
        <topology evidence="1">Multi-pass membrane protein</topology>
    </subcellularLocation>
</comment>
<dbReference type="Pfam" id="PF00474">
    <property type="entry name" value="SSF"/>
    <property type="match status" value="1"/>
</dbReference>
<dbReference type="Gene3D" id="1.20.1730.10">
    <property type="entry name" value="Sodium/glucose cotransporter"/>
    <property type="match status" value="1"/>
</dbReference>
<reference evidence="15" key="1">
    <citation type="journal article" date="2013" name="Int. J. Syst. Evol. Microbiol.">
        <title>Polycladomyces abyssicola gen. nov., sp. nov., a thermophilic filamentous bacterium isolated from hemipelagic sediment.</title>
        <authorList>
            <person name="Tsubouchi T."/>
            <person name="Shimane Y."/>
            <person name="Mori K."/>
            <person name="Usui K."/>
            <person name="Hiraki T."/>
            <person name="Tame A."/>
            <person name="Uematsu K."/>
            <person name="Maruyama T."/>
            <person name="Hatada Y."/>
        </authorList>
    </citation>
    <scope>NUCLEOTIDE SEQUENCE</scope>
    <source>
        <strain evidence="15">JIR-001</strain>
    </source>
</reference>
<evidence type="ECO:0000256" key="8">
    <source>
        <dbReference type="ARBA" id="ARBA00023053"/>
    </source>
</evidence>
<evidence type="ECO:0000256" key="10">
    <source>
        <dbReference type="ARBA" id="ARBA00023136"/>
    </source>
</evidence>
<evidence type="ECO:0000256" key="2">
    <source>
        <dbReference type="ARBA" id="ARBA00006434"/>
    </source>
</evidence>
<evidence type="ECO:0000256" key="9">
    <source>
        <dbReference type="ARBA" id="ARBA00023065"/>
    </source>
</evidence>
<dbReference type="InterPro" id="IPR038377">
    <property type="entry name" value="Na/Glc_symporter_sf"/>
</dbReference>